<evidence type="ECO:0000259" key="3">
    <source>
        <dbReference type="PROSITE" id="PS50110"/>
    </source>
</evidence>
<dbReference type="Proteomes" id="UP000646365">
    <property type="component" value="Unassembled WGS sequence"/>
</dbReference>
<dbReference type="PROSITE" id="PS50110">
    <property type="entry name" value="RESPONSE_REGULATORY"/>
    <property type="match status" value="1"/>
</dbReference>
<organism evidence="4 5">
    <name type="scientific">Aliidongia dinghuensis</name>
    <dbReference type="NCBI Taxonomy" id="1867774"/>
    <lineage>
        <taxon>Bacteria</taxon>
        <taxon>Pseudomonadati</taxon>
        <taxon>Pseudomonadota</taxon>
        <taxon>Alphaproteobacteria</taxon>
        <taxon>Rhodospirillales</taxon>
        <taxon>Dongiaceae</taxon>
        <taxon>Aliidongia</taxon>
    </lineage>
</organism>
<dbReference type="InterPro" id="IPR001789">
    <property type="entry name" value="Sig_transdc_resp-reg_receiver"/>
</dbReference>
<evidence type="ECO:0000256" key="1">
    <source>
        <dbReference type="ARBA" id="ARBA00022553"/>
    </source>
</evidence>
<evidence type="ECO:0000313" key="5">
    <source>
        <dbReference type="Proteomes" id="UP000646365"/>
    </source>
</evidence>
<reference evidence="4" key="2">
    <citation type="submission" date="2020-09" db="EMBL/GenBank/DDBJ databases">
        <authorList>
            <person name="Sun Q."/>
            <person name="Zhou Y."/>
        </authorList>
    </citation>
    <scope>NUCLEOTIDE SEQUENCE</scope>
    <source>
        <strain evidence="4">CGMCC 1.15725</strain>
    </source>
</reference>
<dbReference type="SMART" id="SM00448">
    <property type="entry name" value="REC"/>
    <property type="match status" value="1"/>
</dbReference>
<name>A0A8J2YYY3_9PROT</name>
<proteinExistence type="predicted"/>
<accession>A0A8J2YYY3</accession>
<reference evidence="4" key="1">
    <citation type="journal article" date="2014" name="Int. J. Syst. Evol. Microbiol.">
        <title>Complete genome sequence of Corynebacterium casei LMG S-19264T (=DSM 44701T), isolated from a smear-ripened cheese.</title>
        <authorList>
            <consortium name="US DOE Joint Genome Institute (JGI-PGF)"/>
            <person name="Walter F."/>
            <person name="Albersmeier A."/>
            <person name="Kalinowski J."/>
            <person name="Ruckert C."/>
        </authorList>
    </citation>
    <scope>NUCLEOTIDE SEQUENCE</scope>
    <source>
        <strain evidence="4">CGMCC 1.15725</strain>
    </source>
</reference>
<dbReference type="PANTHER" id="PTHR44591:SF3">
    <property type="entry name" value="RESPONSE REGULATORY DOMAIN-CONTAINING PROTEIN"/>
    <property type="match status" value="1"/>
</dbReference>
<evidence type="ECO:0000313" key="4">
    <source>
        <dbReference type="EMBL" id="GGF43610.1"/>
    </source>
</evidence>
<sequence length="137" mass="14907">MAPDPSGAVVSSNSAMVYVVDDDEGVRESLHAVLESYAIAVEGFASIDEFIQRYDGRREGCLVLDLHLPRAGGMVVIDWLRRRMRSALPILVITGHGDKATRSAVLAAGADDFMEKPLDIERLVSAIQDLSSRRPSP</sequence>
<gene>
    <name evidence="4" type="ORF">GCM10011611_57540</name>
</gene>
<dbReference type="Pfam" id="PF00072">
    <property type="entry name" value="Response_reg"/>
    <property type="match status" value="1"/>
</dbReference>
<feature type="modified residue" description="4-aspartylphosphate" evidence="2">
    <location>
        <position position="65"/>
    </location>
</feature>
<dbReference type="InterPro" id="IPR011006">
    <property type="entry name" value="CheY-like_superfamily"/>
</dbReference>
<feature type="domain" description="Response regulatory" evidence="3">
    <location>
        <begin position="16"/>
        <end position="131"/>
    </location>
</feature>
<protein>
    <recommendedName>
        <fullName evidence="3">Response regulatory domain-containing protein</fullName>
    </recommendedName>
</protein>
<dbReference type="AlphaFoldDB" id="A0A8J2YYY3"/>
<comment type="caution">
    <text evidence="4">The sequence shown here is derived from an EMBL/GenBank/DDBJ whole genome shotgun (WGS) entry which is preliminary data.</text>
</comment>
<dbReference type="GO" id="GO:0000160">
    <property type="term" value="P:phosphorelay signal transduction system"/>
    <property type="evidence" value="ECO:0007669"/>
    <property type="project" value="InterPro"/>
</dbReference>
<dbReference type="PANTHER" id="PTHR44591">
    <property type="entry name" value="STRESS RESPONSE REGULATOR PROTEIN 1"/>
    <property type="match status" value="1"/>
</dbReference>
<dbReference type="Gene3D" id="3.40.50.2300">
    <property type="match status" value="1"/>
</dbReference>
<dbReference type="InterPro" id="IPR050595">
    <property type="entry name" value="Bact_response_regulator"/>
</dbReference>
<dbReference type="SUPFAM" id="SSF52172">
    <property type="entry name" value="CheY-like"/>
    <property type="match status" value="1"/>
</dbReference>
<keyword evidence="1 2" id="KW-0597">Phosphoprotein</keyword>
<keyword evidence="5" id="KW-1185">Reference proteome</keyword>
<dbReference type="EMBL" id="BMJQ01000020">
    <property type="protein sequence ID" value="GGF43610.1"/>
    <property type="molecule type" value="Genomic_DNA"/>
</dbReference>
<evidence type="ECO:0000256" key="2">
    <source>
        <dbReference type="PROSITE-ProRule" id="PRU00169"/>
    </source>
</evidence>